<dbReference type="InterPro" id="IPR025659">
    <property type="entry name" value="Tubby-like_C"/>
</dbReference>
<dbReference type="PANTHER" id="PTHR31087">
    <property type="match status" value="1"/>
</dbReference>
<accession>A0AAV8DFY6</accession>
<evidence type="ECO:0000313" key="4">
    <source>
        <dbReference type="Proteomes" id="UP001140206"/>
    </source>
</evidence>
<dbReference type="AlphaFoldDB" id="A0AAV8DFY6"/>
<dbReference type="Gene3D" id="2.40.160.200">
    <property type="entry name" value="LURP1-related"/>
    <property type="match status" value="1"/>
</dbReference>
<dbReference type="Proteomes" id="UP001140206">
    <property type="component" value="Chromosome 1"/>
</dbReference>
<dbReference type="InterPro" id="IPR007612">
    <property type="entry name" value="LOR"/>
</dbReference>
<dbReference type="EMBL" id="JAMFTS010000001">
    <property type="protein sequence ID" value="KAJ4817928.1"/>
    <property type="molecule type" value="Genomic_DNA"/>
</dbReference>
<comment type="caution">
    <text evidence="2">The sequence shown here is derived from an EMBL/GenBank/DDBJ whole genome shotgun (WGS) entry which is preliminary data.</text>
</comment>
<dbReference type="Proteomes" id="UP001140206">
    <property type="component" value="Chromosome 4"/>
</dbReference>
<reference evidence="2" key="1">
    <citation type="submission" date="2022-08" db="EMBL/GenBank/DDBJ databases">
        <authorList>
            <person name="Marques A."/>
        </authorList>
    </citation>
    <scope>NUCLEOTIDE SEQUENCE</scope>
    <source>
        <strain evidence="2">RhyPub2mFocal</strain>
        <tissue evidence="2">Leaves</tissue>
    </source>
</reference>
<gene>
    <name evidence="3" type="ORF">LUZ62_030494</name>
    <name evidence="2" type="ORF">LUZ62_075587</name>
</gene>
<keyword evidence="4" id="KW-1185">Reference proteome</keyword>
<sequence>MHWFPKGRQTVKTSKWGFCGSNIRSIMRRSTDAIPIVSKLYCSTSPVSLLIRKRPVMVNGGGFVVTASSHKVVFVVDGCGKLGARGELMVKDGEGESILYIHKKEGVVQALSTRNKWNGYSIDYQGQNKLVFTLTDPKSCFALNSAVRISIKPKKESNSSWDFEIHGSFVDKAFTIIDYYGRIVAQVQVEEVIGSKDLYQVSVQPGYDQAFVIGIIAVLDNIFGESTSC</sequence>
<evidence type="ECO:0000313" key="3">
    <source>
        <dbReference type="EMBL" id="KAJ4817928.1"/>
    </source>
</evidence>
<proteinExistence type="inferred from homology"/>
<dbReference type="PANTHER" id="PTHR31087:SF168">
    <property type="entry name" value="PROTEIN LURP-ONE-RELATED 6"/>
    <property type="match status" value="1"/>
</dbReference>
<organism evidence="2 4">
    <name type="scientific">Rhynchospora pubera</name>
    <dbReference type="NCBI Taxonomy" id="906938"/>
    <lineage>
        <taxon>Eukaryota</taxon>
        <taxon>Viridiplantae</taxon>
        <taxon>Streptophyta</taxon>
        <taxon>Embryophyta</taxon>
        <taxon>Tracheophyta</taxon>
        <taxon>Spermatophyta</taxon>
        <taxon>Magnoliopsida</taxon>
        <taxon>Liliopsida</taxon>
        <taxon>Poales</taxon>
        <taxon>Cyperaceae</taxon>
        <taxon>Cyperoideae</taxon>
        <taxon>Rhynchosporeae</taxon>
        <taxon>Rhynchospora</taxon>
    </lineage>
</organism>
<dbReference type="SUPFAM" id="SSF54518">
    <property type="entry name" value="Tubby C-terminal domain-like"/>
    <property type="match status" value="1"/>
</dbReference>
<evidence type="ECO:0000256" key="1">
    <source>
        <dbReference type="ARBA" id="ARBA00005437"/>
    </source>
</evidence>
<evidence type="ECO:0000313" key="2">
    <source>
        <dbReference type="EMBL" id="KAJ4765212.1"/>
    </source>
</evidence>
<protein>
    <submittedName>
        <fullName evidence="2">LURP-one-like protein (DUF567)</fullName>
    </submittedName>
</protein>
<dbReference type="InterPro" id="IPR038595">
    <property type="entry name" value="LOR_sf"/>
</dbReference>
<dbReference type="EMBL" id="JAMFTS010000004">
    <property type="protein sequence ID" value="KAJ4765212.1"/>
    <property type="molecule type" value="Genomic_DNA"/>
</dbReference>
<name>A0AAV8DFY6_9POAL</name>
<dbReference type="Pfam" id="PF04525">
    <property type="entry name" value="LOR"/>
    <property type="match status" value="1"/>
</dbReference>
<comment type="similarity">
    <text evidence="1">Belongs to the LOR family.</text>
</comment>